<dbReference type="PANTHER" id="PTHR30576">
    <property type="entry name" value="COLANIC BIOSYNTHESIS UDP-GLUCOSE LIPID CARRIER TRANSFERASE"/>
    <property type="match status" value="1"/>
</dbReference>
<evidence type="ECO:0000256" key="2">
    <source>
        <dbReference type="ARBA" id="ARBA00006464"/>
    </source>
</evidence>
<reference evidence="11 12" key="2">
    <citation type="journal article" date="2016" name="Genome Announc.">
        <title>Complete Genome Sequence of Sphingopyxis terrae Strain 203-1 (NBRC 111660), a Polyethylene Glycol Degrader.</title>
        <authorList>
            <person name="Ohtsubo Y."/>
            <person name="Nonoyama S."/>
            <person name="Nagata Y."/>
            <person name="Numata M."/>
            <person name="Tsuchikane K."/>
            <person name="Hosoyama A."/>
            <person name="Yamazoe A."/>
            <person name="Tsuda M."/>
            <person name="Fujita N."/>
            <person name="Kawai F."/>
        </authorList>
    </citation>
    <scope>NUCLEOTIDE SEQUENCE [LARGE SCALE GENOMIC DNA]</scope>
    <source>
        <strain evidence="11 12">203-1</strain>
    </source>
</reference>
<dbReference type="InterPro" id="IPR003362">
    <property type="entry name" value="Bact_transf"/>
</dbReference>
<reference evidence="12" key="1">
    <citation type="submission" date="2015-11" db="EMBL/GenBank/DDBJ databases">
        <title>Complete genome sequence of a polyethylene glycol-degrading strain Sphingopyxis terrae strain 203-1 (NBRC 15098).</title>
        <authorList>
            <person name="Yoshiyuki O."/>
            <person name="Shouta N."/>
            <person name="Nagata Y."/>
            <person name="Numata M."/>
            <person name="Tsuchikane K."/>
            <person name="Hosoyama A."/>
            <person name="Yamazoe A."/>
            <person name="Tsuda M."/>
            <person name="Fujita N."/>
            <person name="Kawai F."/>
        </authorList>
    </citation>
    <scope>NUCLEOTIDE SEQUENCE [LARGE SCALE GENOMIC DNA]</scope>
    <source>
        <strain evidence="12">203-1</strain>
    </source>
</reference>
<accession>A0A142W3P3</accession>
<organism evidence="11 12">
    <name type="scientific">Sphingopyxis terrae subsp. terrae NBRC 15098</name>
    <dbReference type="NCBI Taxonomy" id="1219058"/>
    <lineage>
        <taxon>Bacteria</taxon>
        <taxon>Pseudomonadati</taxon>
        <taxon>Pseudomonadota</taxon>
        <taxon>Alphaproteobacteria</taxon>
        <taxon>Sphingomonadales</taxon>
        <taxon>Sphingomonadaceae</taxon>
        <taxon>Sphingopyxis</taxon>
    </lineage>
</organism>
<evidence type="ECO:0000256" key="3">
    <source>
        <dbReference type="ARBA" id="ARBA00022679"/>
    </source>
</evidence>
<keyword evidence="3" id="KW-0808">Transferase</keyword>
<protein>
    <recommendedName>
        <fullName evidence="10">Bacterial sugar transferase domain-containing protein</fullName>
    </recommendedName>
</protein>
<evidence type="ECO:0000256" key="5">
    <source>
        <dbReference type="ARBA" id="ARBA00022989"/>
    </source>
</evidence>
<feature type="region of interest" description="Disordered" evidence="8">
    <location>
        <begin position="1"/>
        <end position="28"/>
    </location>
</feature>
<keyword evidence="5 9" id="KW-1133">Transmembrane helix</keyword>
<evidence type="ECO:0000256" key="8">
    <source>
        <dbReference type="SAM" id="MobiDB-lite"/>
    </source>
</evidence>
<feature type="transmembrane region" description="Helical" evidence="9">
    <location>
        <begin position="106"/>
        <end position="127"/>
    </location>
</feature>
<keyword evidence="6 9" id="KW-0472">Membrane</keyword>
<evidence type="ECO:0000256" key="6">
    <source>
        <dbReference type="ARBA" id="ARBA00023136"/>
    </source>
</evidence>
<keyword evidence="7" id="KW-0270">Exopolysaccharide synthesis</keyword>
<comment type="subcellular location">
    <subcellularLocation>
        <location evidence="1">Membrane</location>
        <topology evidence="1">Multi-pass membrane protein</topology>
    </subcellularLocation>
</comment>
<name>A0A142W3P3_9SPHN</name>
<evidence type="ECO:0000313" key="12">
    <source>
        <dbReference type="Proteomes" id="UP000076234"/>
    </source>
</evidence>
<gene>
    <name evidence="11" type="ORF">AOA14_16355</name>
</gene>
<evidence type="ECO:0000313" key="11">
    <source>
        <dbReference type="EMBL" id="AMU96177.1"/>
    </source>
</evidence>
<dbReference type="GO" id="GO:0016780">
    <property type="term" value="F:phosphotransferase activity, for other substituted phosphate groups"/>
    <property type="evidence" value="ECO:0007669"/>
    <property type="project" value="TreeGrafter"/>
</dbReference>
<feature type="transmembrane region" description="Helical" evidence="9">
    <location>
        <begin position="38"/>
        <end position="58"/>
    </location>
</feature>
<evidence type="ECO:0000256" key="1">
    <source>
        <dbReference type="ARBA" id="ARBA00004141"/>
    </source>
</evidence>
<evidence type="ECO:0000256" key="7">
    <source>
        <dbReference type="ARBA" id="ARBA00023169"/>
    </source>
</evidence>
<evidence type="ECO:0000256" key="9">
    <source>
        <dbReference type="SAM" id="Phobius"/>
    </source>
</evidence>
<feature type="transmembrane region" description="Helical" evidence="9">
    <location>
        <begin position="283"/>
        <end position="304"/>
    </location>
</feature>
<dbReference type="GO" id="GO:0016020">
    <property type="term" value="C:membrane"/>
    <property type="evidence" value="ECO:0007669"/>
    <property type="project" value="UniProtKB-SubCell"/>
</dbReference>
<dbReference type="Pfam" id="PF02397">
    <property type="entry name" value="Bac_transf"/>
    <property type="match status" value="1"/>
</dbReference>
<feature type="transmembrane region" description="Helical" evidence="9">
    <location>
        <begin position="133"/>
        <end position="153"/>
    </location>
</feature>
<proteinExistence type="inferred from homology"/>
<evidence type="ECO:0000256" key="4">
    <source>
        <dbReference type="ARBA" id="ARBA00022692"/>
    </source>
</evidence>
<dbReference type="GO" id="GO:0000271">
    <property type="term" value="P:polysaccharide biosynthetic process"/>
    <property type="evidence" value="ECO:0007669"/>
    <property type="project" value="UniProtKB-KW"/>
</dbReference>
<sequence length="471" mass="52002">MKGGKIYSRPDHDLSLATPPNPSSEGGLFAPARDKRTFLYIFSLALDLLALVLGYACALQTRDAQWLSAGGHSILFIALPLFLMFEIARETQDAETLQNRLLGTKRALGALGATAFVIVGISFLFKVDEISRIGFAITFGTTAIFLIVSKIILDRVVKLVMGDVVVATILLLDGLDAVPEGSAVVVDVGAQGLWPDLDRPDMIDALSRLIAPFDRVVVASQYDHRAEWSTFLKGHDVGGEIMLDRDLLHGAVALGRYDRRDTIVLSRGPLNLMNRIQKRALDLVTASAALILLGPLLLLVALAIKLDTPGPVFFRQLRVGQGNRQFSIYKFRSMRVEASDAMGDKSASRADDRVTRVGRFIRRTSIDELPQIFNVLKGEMSMVGPRPHALGSTAGNELFWHASQKYWLRHALKPGITGLAQIRGYRGATEKAEDLDLRVRCDLEYLSDWSLWSDILILLKTVRVVIHKNAY</sequence>
<dbReference type="Proteomes" id="UP000076234">
    <property type="component" value="Chromosome"/>
</dbReference>
<dbReference type="EMBL" id="CP013342">
    <property type="protein sequence ID" value="AMU96177.1"/>
    <property type="molecule type" value="Genomic_DNA"/>
</dbReference>
<dbReference type="PANTHER" id="PTHR30576:SF0">
    <property type="entry name" value="UNDECAPRENYL-PHOSPHATE N-ACETYLGALACTOSAMINYL 1-PHOSPHATE TRANSFERASE-RELATED"/>
    <property type="match status" value="1"/>
</dbReference>
<dbReference type="AlphaFoldDB" id="A0A142W3P3"/>
<evidence type="ECO:0000259" key="10">
    <source>
        <dbReference type="Pfam" id="PF02397"/>
    </source>
</evidence>
<comment type="similarity">
    <text evidence="2">Belongs to the bacterial sugar transferase family.</text>
</comment>
<dbReference type="NCBIfam" id="TIGR03025">
    <property type="entry name" value="EPS_sugtrans"/>
    <property type="match status" value="1"/>
</dbReference>
<dbReference type="STRING" id="1219058.AOA14_16355"/>
<keyword evidence="4 9" id="KW-0812">Transmembrane</keyword>
<feature type="domain" description="Bacterial sugar transferase" evidence="10">
    <location>
        <begin position="278"/>
        <end position="466"/>
    </location>
</feature>
<feature type="transmembrane region" description="Helical" evidence="9">
    <location>
        <begin position="64"/>
        <end position="85"/>
    </location>
</feature>
<dbReference type="KEGG" id="ster:AOA14_16355"/>
<dbReference type="InterPro" id="IPR017475">
    <property type="entry name" value="EPS_sugar_tfrase"/>
</dbReference>